<dbReference type="Proteomes" id="UP000030140">
    <property type="component" value="Unassembled WGS sequence"/>
</dbReference>
<dbReference type="KEGG" id="ddo:I597_2656"/>
<accession>A0A0A2GUE1</accession>
<sequence>MGRPSKTERLKSARPLIMQSTLTFCKLNLQKLYARSRRLQLTHWNEDQDYADYINNLWATMLKHKALKEEALKLEEMLGTGDAVQILSDIVMEHRQSSNGQ</sequence>
<evidence type="ECO:0000313" key="2">
    <source>
        <dbReference type="Proteomes" id="UP000030140"/>
    </source>
</evidence>
<dbReference type="EMBL" id="JSAQ01000001">
    <property type="protein sequence ID" value="KGO06153.1"/>
    <property type="molecule type" value="Genomic_DNA"/>
</dbReference>
<keyword evidence="2" id="KW-1185">Reference proteome</keyword>
<dbReference type="AlphaFoldDB" id="A0A0A2GUE1"/>
<proteinExistence type="predicted"/>
<comment type="caution">
    <text evidence="1">The sequence shown here is derived from an EMBL/GenBank/DDBJ whole genome shotgun (WGS) entry which is preliminary data.</text>
</comment>
<organism evidence="1 2">
    <name type="scientific">Dokdonia donghaensis DSW-1</name>
    <dbReference type="NCBI Taxonomy" id="1300343"/>
    <lineage>
        <taxon>Bacteria</taxon>
        <taxon>Pseudomonadati</taxon>
        <taxon>Bacteroidota</taxon>
        <taxon>Flavobacteriia</taxon>
        <taxon>Flavobacteriales</taxon>
        <taxon>Flavobacteriaceae</taxon>
        <taxon>Dokdonia</taxon>
    </lineage>
</organism>
<protein>
    <submittedName>
        <fullName evidence="1">Uncharacterized protein</fullName>
    </submittedName>
</protein>
<gene>
    <name evidence="1" type="ORF">NV36_04415</name>
</gene>
<dbReference type="PATRIC" id="fig|1300343.5.peg.2699"/>
<evidence type="ECO:0000313" key="1">
    <source>
        <dbReference type="EMBL" id="KGO06153.1"/>
    </source>
</evidence>
<reference evidence="1 2" key="1">
    <citation type="submission" date="2014-10" db="EMBL/GenBank/DDBJ databases">
        <title>Draft genome sequence of the proteorhodopsin-containing marine bacterium Dokdonia donghaensis.</title>
        <authorList>
            <person name="Gomez-Consarnau L."/>
            <person name="Gonzalez J.M."/>
            <person name="Riedel T."/>
            <person name="Jaenicke S."/>
            <person name="Wagner-Doebler I."/>
            <person name="Fuhrman J.A."/>
        </authorList>
    </citation>
    <scope>NUCLEOTIDE SEQUENCE [LARGE SCALE GENOMIC DNA]</scope>
    <source>
        <strain evidence="1 2">DSW-1</strain>
    </source>
</reference>
<name>A0A0A2GUE1_9FLAO</name>
<dbReference type="RefSeq" id="WP_021778501.1">
    <property type="nucleotide sequence ID" value="NZ_CP015125.1"/>
</dbReference>